<feature type="compositionally biased region" description="Polar residues" evidence="1">
    <location>
        <begin position="1"/>
        <end position="15"/>
    </location>
</feature>
<gene>
    <name evidence="3" type="ORF">K461DRAFT_207241</name>
</gene>
<feature type="compositionally biased region" description="Basic residues" evidence="1">
    <location>
        <begin position="89"/>
        <end position="99"/>
    </location>
</feature>
<dbReference type="GO" id="GO:0006285">
    <property type="term" value="P:base-excision repair, AP site formation"/>
    <property type="evidence" value="ECO:0007669"/>
    <property type="project" value="UniProtKB-ARBA"/>
</dbReference>
<dbReference type="InterPro" id="IPR023170">
    <property type="entry name" value="HhH_base_excis_C"/>
</dbReference>
<dbReference type="AlphaFoldDB" id="A0A9P4J0M6"/>
<dbReference type="InterPro" id="IPR003265">
    <property type="entry name" value="HhH-GPD_domain"/>
</dbReference>
<dbReference type="PANTHER" id="PTHR47203">
    <property type="match status" value="1"/>
</dbReference>
<evidence type="ECO:0000313" key="4">
    <source>
        <dbReference type="Proteomes" id="UP000799439"/>
    </source>
</evidence>
<feature type="non-terminal residue" evidence="3">
    <location>
        <position position="444"/>
    </location>
</feature>
<dbReference type="SMART" id="SM00478">
    <property type="entry name" value="ENDO3c"/>
    <property type="match status" value="1"/>
</dbReference>
<sequence length="444" mass="47837">ARKSTRGQATEPQQLSSPPPTPAPATRRSSRRKASPEIKQEAPEPATPASFKSRKRGRNSVKAEAQDEELPHNLCGGLPTPGTEEPATKKRRGGNKKTPPKPDPDEMTKLAKSAGIIDDASKSASKAKKQPNYRLTPGQSPYPTYAHPTPAECAEVVRLLSKVHGPVTKPKEIRPPSLTTAGCGEVPSVLDALIRTRLSAATTGANSSRAFQSLVKTFGTLKSGIGAGSVDWNAVRLAPQKDVFEAIRCGGLADAKSKDIKAILDSVWAENQERGKALKGEGEGPAGAEGEEAVEKKKEVELAEQERLSLDHLHLLTSEEAFNKLVGYPGIGPKTASCVLLFCLQRPSFAVDTHVFRLCRYLGWVPSDAEAKENGWPKVERNTTYSHCEVRVPDEHKYGLHQLLIKHGKTCGRCRAATGMGSEGWKKGCPIEHLVSRHGAKKGG</sequence>
<accession>A0A9P4J0M6</accession>
<dbReference type="CDD" id="cd00056">
    <property type="entry name" value="ENDO3c"/>
    <property type="match status" value="1"/>
</dbReference>
<reference evidence="3" key="1">
    <citation type="journal article" date="2020" name="Stud. Mycol.">
        <title>101 Dothideomycetes genomes: a test case for predicting lifestyles and emergence of pathogens.</title>
        <authorList>
            <person name="Haridas S."/>
            <person name="Albert R."/>
            <person name="Binder M."/>
            <person name="Bloem J."/>
            <person name="Labutti K."/>
            <person name="Salamov A."/>
            <person name="Andreopoulos B."/>
            <person name="Baker S."/>
            <person name="Barry K."/>
            <person name="Bills G."/>
            <person name="Bluhm B."/>
            <person name="Cannon C."/>
            <person name="Castanera R."/>
            <person name="Culley D."/>
            <person name="Daum C."/>
            <person name="Ezra D."/>
            <person name="Gonzalez J."/>
            <person name="Henrissat B."/>
            <person name="Kuo A."/>
            <person name="Liang C."/>
            <person name="Lipzen A."/>
            <person name="Lutzoni F."/>
            <person name="Magnuson J."/>
            <person name="Mondo S."/>
            <person name="Nolan M."/>
            <person name="Ohm R."/>
            <person name="Pangilinan J."/>
            <person name="Park H.-J."/>
            <person name="Ramirez L."/>
            <person name="Alfaro M."/>
            <person name="Sun H."/>
            <person name="Tritt A."/>
            <person name="Yoshinaga Y."/>
            <person name="Zwiers L.-H."/>
            <person name="Turgeon B."/>
            <person name="Goodwin S."/>
            <person name="Spatafora J."/>
            <person name="Crous P."/>
            <person name="Grigoriev I."/>
        </authorList>
    </citation>
    <scope>NUCLEOTIDE SEQUENCE</scope>
    <source>
        <strain evidence="3">CBS 260.36</strain>
    </source>
</reference>
<feature type="non-terminal residue" evidence="3">
    <location>
        <position position="1"/>
    </location>
</feature>
<dbReference type="OrthoDB" id="5607at2759"/>
<dbReference type="PANTHER" id="PTHR47203:SF1">
    <property type="entry name" value="HYPOTHETICAL BASE EXCISION DNA REPAIR PROTEIN (EUROFUNG)"/>
    <property type="match status" value="1"/>
</dbReference>
<name>A0A9P4J0M6_9PEZI</name>
<feature type="compositionally biased region" description="Basic and acidic residues" evidence="1">
    <location>
        <begin position="100"/>
        <end position="109"/>
    </location>
</feature>
<keyword evidence="4" id="KW-1185">Reference proteome</keyword>
<dbReference type="Proteomes" id="UP000799439">
    <property type="component" value="Unassembled WGS sequence"/>
</dbReference>
<feature type="region of interest" description="Disordered" evidence="1">
    <location>
        <begin position="1"/>
        <end position="144"/>
    </location>
</feature>
<feature type="domain" description="HhH-GPD" evidence="2">
    <location>
        <begin position="198"/>
        <end position="410"/>
    </location>
</feature>
<proteinExistence type="predicted"/>
<dbReference type="Gene3D" id="1.10.340.30">
    <property type="entry name" value="Hypothetical protein, domain 2"/>
    <property type="match status" value="1"/>
</dbReference>
<organism evidence="3 4">
    <name type="scientific">Myriangium duriaei CBS 260.36</name>
    <dbReference type="NCBI Taxonomy" id="1168546"/>
    <lineage>
        <taxon>Eukaryota</taxon>
        <taxon>Fungi</taxon>
        <taxon>Dikarya</taxon>
        <taxon>Ascomycota</taxon>
        <taxon>Pezizomycotina</taxon>
        <taxon>Dothideomycetes</taxon>
        <taxon>Dothideomycetidae</taxon>
        <taxon>Myriangiales</taxon>
        <taxon>Myriangiaceae</taxon>
        <taxon>Myriangium</taxon>
    </lineage>
</organism>
<dbReference type="SUPFAM" id="SSF48150">
    <property type="entry name" value="DNA-glycosylase"/>
    <property type="match status" value="1"/>
</dbReference>
<dbReference type="Gene3D" id="1.10.1670.10">
    <property type="entry name" value="Helix-hairpin-Helix base-excision DNA repair enzymes (C-terminal)"/>
    <property type="match status" value="1"/>
</dbReference>
<dbReference type="InterPro" id="IPR011257">
    <property type="entry name" value="DNA_glycosylase"/>
</dbReference>
<comment type="caution">
    <text evidence="3">The sequence shown here is derived from an EMBL/GenBank/DDBJ whole genome shotgun (WGS) entry which is preliminary data.</text>
</comment>
<dbReference type="EMBL" id="ML996085">
    <property type="protein sequence ID" value="KAF2153016.1"/>
    <property type="molecule type" value="Genomic_DNA"/>
</dbReference>
<dbReference type="GO" id="GO:0000702">
    <property type="term" value="F:oxidized base lesion DNA N-glycosylase activity"/>
    <property type="evidence" value="ECO:0007669"/>
    <property type="project" value="UniProtKB-ARBA"/>
</dbReference>
<evidence type="ECO:0000259" key="2">
    <source>
        <dbReference type="SMART" id="SM00478"/>
    </source>
</evidence>
<protein>
    <submittedName>
        <fullName evidence="3">DNA glycosylase</fullName>
    </submittedName>
</protein>
<evidence type="ECO:0000256" key="1">
    <source>
        <dbReference type="SAM" id="MobiDB-lite"/>
    </source>
</evidence>
<evidence type="ECO:0000313" key="3">
    <source>
        <dbReference type="EMBL" id="KAF2153016.1"/>
    </source>
</evidence>